<gene>
    <name evidence="2" type="ORF">IAA66_07905</name>
</gene>
<dbReference type="PANTHER" id="PTHR35788">
    <property type="entry name" value="EXPORTED PROTEIN-RELATED"/>
    <property type="match status" value="1"/>
</dbReference>
<feature type="chain" id="PRO_5038800565" evidence="1">
    <location>
        <begin position="20"/>
        <end position="338"/>
    </location>
</feature>
<name>A0A9D0YX64_9FIRM</name>
<protein>
    <submittedName>
        <fullName evidence="2">VanW family protein</fullName>
    </submittedName>
</protein>
<dbReference type="Pfam" id="PF04294">
    <property type="entry name" value="VanW"/>
    <property type="match status" value="1"/>
</dbReference>
<dbReference type="InterPro" id="IPR052913">
    <property type="entry name" value="Glycopeptide_resist_protein"/>
</dbReference>
<reference evidence="2" key="2">
    <citation type="journal article" date="2021" name="PeerJ">
        <title>Extensive microbial diversity within the chicken gut microbiome revealed by metagenomics and culture.</title>
        <authorList>
            <person name="Gilroy R."/>
            <person name="Ravi A."/>
            <person name="Getino M."/>
            <person name="Pursley I."/>
            <person name="Horton D.L."/>
            <person name="Alikhan N.F."/>
            <person name="Baker D."/>
            <person name="Gharbi K."/>
            <person name="Hall N."/>
            <person name="Watson M."/>
            <person name="Adriaenssens E.M."/>
            <person name="Foster-Nyarko E."/>
            <person name="Jarju S."/>
            <person name="Secka A."/>
            <person name="Antonio M."/>
            <person name="Oren A."/>
            <person name="Chaudhuri R.R."/>
            <person name="La Ragione R."/>
            <person name="Hildebrand F."/>
            <person name="Pallen M.J."/>
        </authorList>
    </citation>
    <scope>NUCLEOTIDE SEQUENCE</scope>
    <source>
        <strain evidence="2">ChiHile30-977</strain>
    </source>
</reference>
<reference evidence="2" key="1">
    <citation type="submission" date="2020-10" db="EMBL/GenBank/DDBJ databases">
        <authorList>
            <person name="Gilroy R."/>
        </authorList>
    </citation>
    <scope>NUCLEOTIDE SEQUENCE</scope>
    <source>
        <strain evidence="2">ChiHile30-977</strain>
    </source>
</reference>
<evidence type="ECO:0000313" key="2">
    <source>
        <dbReference type="EMBL" id="HIQ63490.1"/>
    </source>
</evidence>
<keyword evidence="1" id="KW-0732">Signal</keyword>
<evidence type="ECO:0000313" key="3">
    <source>
        <dbReference type="Proteomes" id="UP000886819"/>
    </source>
</evidence>
<proteinExistence type="predicted"/>
<feature type="signal peptide" evidence="1">
    <location>
        <begin position="1"/>
        <end position="19"/>
    </location>
</feature>
<dbReference type="Proteomes" id="UP000886819">
    <property type="component" value="Unassembled WGS sequence"/>
</dbReference>
<comment type="caution">
    <text evidence="2">The sequence shown here is derived from an EMBL/GenBank/DDBJ whole genome shotgun (WGS) entry which is preliminary data.</text>
</comment>
<dbReference type="AlphaFoldDB" id="A0A9D0YX64"/>
<dbReference type="InterPro" id="IPR007391">
    <property type="entry name" value="Vancomycin_resist_VanW"/>
</dbReference>
<evidence type="ECO:0000256" key="1">
    <source>
        <dbReference type="SAM" id="SignalP"/>
    </source>
</evidence>
<sequence length="338" mass="37372">MRRALALLMAIWLAVPAAADTIHRSGPMPEPLYVGQIQFNVTIRAQMSREAEAVGYYSTGDRVYILDYEPEWLHVVKGEDGDWMEGYILRHAVDDVKRLAEDILPYGTTPAAYSARIVQDTPLYLEPDEDATPFFILKEGSRLAVLAIEDGWAQVIYWRQYGYFRVDDAVADLTPVYDPDAAVSGDTMAAFHSFYNISTDSLNLNRMHNIAQACEYISIPLASGDAFAFNSVAGPYRYSRGYLDGMSYFEGEAVLSVGGGTCQVSSTLYNVLLALDEGISVLYRRAHGPSGATYLPHGVDAAVGSDTLDLRFRNDFDFSVRIQAESCGGVLYIAMLKE</sequence>
<organism evidence="2 3">
    <name type="scientific">Candidatus Avichristensenella intestinipullorum</name>
    <dbReference type="NCBI Taxonomy" id="2840693"/>
    <lineage>
        <taxon>Bacteria</taxon>
        <taxon>Bacillati</taxon>
        <taxon>Bacillota</taxon>
        <taxon>Clostridia</taxon>
        <taxon>Candidatus Avichristensenella</taxon>
    </lineage>
</organism>
<dbReference type="PANTHER" id="PTHR35788:SF1">
    <property type="entry name" value="EXPORTED PROTEIN"/>
    <property type="match status" value="1"/>
</dbReference>
<dbReference type="EMBL" id="DVFI01000107">
    <property type="protein sequence ID" value="HIQ63490.1"/>
    <property type="molecule type" value="Genomic_DNA"/>
</dbReference>
<accession>A0A9D0YX64</accession>